<dbReference type="GO" id="GO:0019441">
    <property type="term" value="P:L-tryptophan catabolic process to kynurenine"/>
    <property type="evidence" value="ECO:0007669"/>
    <property type="project" value="UniProtKB-UniRule"/>
</dbReference>
<evidence type="ECO:0000256" key="5">
    <source>
        <dbReference type="ARBA" id="ARBA00023002"/>
    </source>
</evidence>
<dbReference type="PANTHER" id="PTHR10138">
    <property type="entry name" value="TRYPTOPHAN 2,3-DIOXYGENASE"/>
    <property type="match status" value="1"/>
</dbReference>
<comment type="function">
    <text evidence="9">Heme-dependent dioxygenase that catalyzes the oxidative cleavage of the L-tryptophan (L-Trp) pyrrole ring and converts L-tryptophan to N-formyl-L-kynurenine. Catalyzes the oxidative cleavage of the indole moiety.</text>
</comment>
<feature type="binding site" description="axial binding residue" evidence="9">
    <location>
        <position position="221"/>
    </location>
    <ligand>
        <name>heme</name>
        <dbReference type="ChEBI" id="CHEBI:30413"/>
    </ligand>
    <ligandPart>
        <name>Fe</name>
        <dbReference type="ChEBI" id="CHEBI:18248"/>
    </ligandPart>
</feature>
<reference evidence="10 11" key="1">
    <citation type="submission" date="2020-07" db="EMBL/GenBank/DDBJ databases">
        <authorList>
            <person name="Sun Q."/>
        </authorList>
    </citation>
    <scope>NUCLEOTIDE SEQUENCE [LARGE SCALE GENOMIC DNA]</scope>
    <source>
        <strain evidence="10 11">CGMCC 1.13654</strain>
    </source>
</reference>
<accession>A0A838L3P5</accession>
<dbReference type="EMBL" id="JACEIB010000002">
    <property type="protein sequence ID" value="MBA2933172.1"/>
    <property type="molecule type" value="Genomic_DNA"/>
</dbReference>
<dbReference type="Gene3D" id="1.20.58.480">
    <property type="match status" value="1"/>
</dbReference>
<evidence type="ECO:0000313" key="11">
    <source>
        <dbReference type="Proteomes" id="UP000570166"/>
    </source>
</evidence>
<proteinExistence type="inferred from homology"/>
<dbReference type="AlphaFoldDB" id="A0A838L3P5"/>
<comment type="similarity">
    <text evidence="9">Belongs to the tryptophan 2,3-dioxygenase family.</text>
</comment>
<gene>
    <name evidence="9" type="primary">kynA</name>
    <name evidence="10" type="ORF">HZF05_03585</name>
</gene>
<evidence type="ECO:0000256" key="4">
    <source>
        <dbReference type="ARBA" id="ARBA00022964"/>
    </source>
</evidence>
<evidence type="ECO:0000256" key="2">
    <source>
        <dbReference type="ARBA" id="ARBA00022617"/>
    </source>
</evidence>
<evidence type="ECO:0000256" key="8">
    <source>
        <dbReference type="ARBA" id="ARBA00050412"/>
    </source>
</evidence>
<dbReference type="InterPro" id="IPR004981">
    <property type="entry name" value="Trp_2_3_dOase"/>
</dbReference>
<dbReference type="Pfam" id="PF03301">
    <property type="entry name" value="Trp_dioxygenase"/>
    <property type="match status" value="2"/>
</dbReference>
<dbReference type="UniPathway" id="UPA00333">
    <property type="reaction ID" value="UER00453"/>
</dbReference>
<evidence type="ECO:0000313" key="10">
    <source>
        <dbReference type="EMBL" id="MBA2933172.1"/>
    </source>
</evidence>
<keyword evidence="3 9" id="KW-0479">Metal-binding</keyword>
<comment type="caution">
    <text evidence="9">Lacks conserved residue(s) required for the propagation of feature annotation.</text>
</comment>
<evidence type="ECO:0000256" key="7">
    <source>
        <dbReference type="ARBA" id="ARBA00023079"/>
    </source>
</evidence>
<evidence type="ECO:0000256" key="9">
    <source>
        <dbReference type="HAMAP-Rule" id="MF_01972"/>
    </source>
</evidence>
<protein>
    <recommendedName>
        <fullName evidence="9">Tryptophan 2,3-dioxygenase</fullName>
        <shortName evidence="9">TDO</shortName>
        <ecNumber evidence="9">1.13.11.11</ecNumber>
    </recommendedName>
    <alternativeName>
        <fullName evidence="9">Tryptamin 2,3-dioxygenase</fullName>
    </alternativeName>
    <alternativeName>
        <fullName evidence="9">Tryptophan oxygenase</fullName>
        <shortName evidence="9">TO</shortName>
        <shortName evidence="9">TRPO</shortName>
    </alternativeName>
    <alternativeName>
        <fullName evidence="9">Tryptophan pyrrolase</fullName>
    </alternativeName>
    <alternativeName>
        <fullName evidence="9">Tryptophanase</fullName>
    </alternativeName>
</protein>
<dbReference type="EC" id="1.13.11.11" evidence="9"/>
<comment type="catalytic activity">
    <reaction evidence="8 9">
        <text>L-tryptophan + O2 = N-formyl-L-kynurenine</text>
        <dbReference type="Rhea" id="RHEA:24536"/>
        <dbReference type="ChEBI" id="CHEBI:15379"/>
        <dbReference type="ChEBI" id="CHEBI:57912"/>
        <dbReference type="ChEBI" id="CHEBI:58629"/>
        <dbReference type="EC" id="1.13.11.11"/>
    </reaction>
</comment>
<dbReference type="GO" id="GO:0046872">
    <property type="term" value="F:metal ion binding"/>
    <property type="evidence" value="ECO:0007669"/>
    <property type="project" value="UniProtKB-KW"/>
</dbReference>
<feature type="binding site" evidence="9">
    <location>
        <position position="98"/>
    </location>
    <ligand>
        <name>substrate</name>
    </ligand>
</feature>
<evidence type="ECO:0000256" key="6">
    <source>
        <dbReference type="ARBA" id="ARBA00023004"/>
    </source>
</evidence>
<dbReference type="GO" id="GO:0019442">
    <property type="term" value="P:L-tryptophan catabolic process to acetyl-CoA"/>
    <property type="evidence" value="ECO:0007669"/>
    <property type="project" value="TreeGrafter"/>
</dbReference>
<comment type="subunit">
    <text evidence="1 9">Homotetramer.</text>
</comment>
<dbReference type="GO" id="GO:0020037">
    <property type="term" value="F:heme binding"/>
    <property type="evidence" value="ECO:0007669"/>
    <property type="project" value="UniProtKB-UniRule"/>
</dbReference>
<keyword evidence="11" id="KW-1185">Reference proteome</keyword>
<name>A0A838L3P5_9SPHN</name>
<dbReference type="GO" id="GO:0004833">
    <property type="term" value="F:L-tryptophan 2,3-dioxygenase activity"/>
    <property type="evidence" value="ECO:0007669"/>
    <property type="project" value="UniProtKB-UniRule"/>
</dbReference>
<feature type="binding site" evidence="9">
    <location>
        <position position="235"/>
    </location>
    <ligand>
        <name>substrate</name>
    </ligand>
</feature>
<keyword evidence="5 9" id="KW-0560">Oxidoreductase</keyword>
<keyword evidence="6 9" id="KW-0408">Iron</keyword>
<keyword evidence="7 9" id="KW-0823">Tryptophan catabolism</keyword>
<feature type="binding site" evidence="9">
    <location>
        <position position="94"/>
    </location>
    <ligand>
        <name>substrate</name>
    </ligand>
</feature>
<comment type="cofactor">
    <cofactor evidence="9">
        <name>heme</name>
        <dbReference type="ChEBI" id="CHEBI:30413"/>
    </cofactor>
    <text evidence="9">Binds 1 heme group per subunit.</text>
</comment>
<dbReference type="RefSeq" id="WP_160366323.1">
    <property type="nucleotide sequence ID" value="NZ_JACEIB010000002.1"/>
</dbReference>
<dbReference type="InterPro" id="IPR037217">
    <property type="entry name" value="Trp/Indoleamine_2_3_dOase-like"/>
</dbReference>
<evidence type="ECO:0000256" key="3">
    <source>
        <dbReference type="ARBA" id="ARBA00022723"/>
    </source>
</evidence>
<dbReference type="SUPFAM" id="SSF140959">
    <property type="entry name" value="Indolic compounds 2,3-dioxygenase-like"/>
    <property type="match status" value="1"/>
</dbReference>
<comment type="caution">
    <text evidence="10">The sequence shown here is derived from an EMBL/GenBank/DDBJ whole genome shotgun (WGS) entry which is preliminary data.</text>
</comment>
<comment type="pathway">
    <text evidence="9">Amino-acid degradation; L-tryptophan degradation via kynurenine pathway; L-kynurenine from L-tryptophan: step 1/2.</text>
</comment>
<organism evidence="10 11">
    <name type="scientific">Sphingomonas chungangi</name>
    <dbReference type="NCBI Taxonomy" id="2683589"/>
    <lineage>
        <taxon>Bacteria</taxon>
        <taxon>Pseudomonadati</taxon>
        <taxon>Pseudomonadota</taxon>
        <taxon>Alphaproteobacteria</taxon>
        <taxon>Sphingomonadales</taxon>
        <taxon>Sphingomonadaceae</taxon>
        <taxon>Sphingomonas</taxon>
    </lineage>
</organism>
<evidence type="ECO:0000256" key="1">
    <source>
        <dbReference type="ARBA" id="ARBA00011881"/>
    </source>
</evidence>
<keyword evidence="2 9" id="KW-0349">Heme</keyword>
<dbReference type="HAMAP" id="MF_01972">
    <property type="entry name" value="T23O"/>
    <property type="match status" value="1"/>
</dbReference>
<keyword evidence="4 9" id="KW-0223">Dioxygenase</keyword>
<dbReference type="Proteomes" id="UP000570166">
    <property type="component" value="Unassembled WGS sequence"/>
</dbReference>
<dbReference type="PANTHER" id="PTHR10138:SF0">
    <property type="entry name" value="TRYPTOPHAN 2,3-DIOXYGENASE"/>
    <property type="match status" value="1"/>
</dbReference>
<dbReference type="FunFam" id="1.20.58.480:FF:000001">
    <property type="entry name" value="Tryptophan 2,3-dioxygenase"/>
    <property type="match status" value="1"/>
</dbReference>
<sequence length="263" mass="30147">MKDTITYRRYLRLPELLACQQPLSDAHDELLFISIHQASEIWLKLALHELHAARGLVAADDLRPAFKMMTRVARIQEQMIRSWEVLATMTPADYTRMRGKLGTSSGFQSDQYREMEFILGNKDAAMVDIHADDPETHARLKMRLAQPSLYDEALRLLARRGFAIPAGVIERDFSRPYAASPEVERAWATIYADTETYWDVYELAEKLVDIEYHVQLWRFGHLKTVERVIGFKTGTGGTAGVQYLAKVLEKPFFPELLSVRTAL</sequence>